<dbReference type="AlphaFoldDB" id="A0A077NHT6"/>
<feature type="domain" description="BON" evidence="7">
    <location>
        <begin position="54"/>
        <end position="122"/>
    </location>
</feature>
<accession>A0A077NHT6</accession>
<evidence type="ECO:0000256" key="2">
    <source>
        <dbReference type="ARBA" id="ARBA00022729"/>
    </source>
</evidence>
<evidence type="ECO:0000256" key="1">
    <source>
        <dbReference type="ARBA" id="ARBA00004418"/>
    </source>
</evidence>
<dbReference type="InterPro" id="IPR014004">
    <property type="entry name" value="Transpt-assoc_nodulatn_dom_bac"/>
</dbReference>
<sequence>MKHIKFTHSLLAIVLGSVLISSNALAALTSPASTLESVSSKVDNSLKHADAYVSDSSITAQVKADLLKTKGLDSNDISVKTEKGIVHLSGFVKNTYQAKQVAKIVHKVHGVKSVKNTLKVKK</sequence>
<keyword evidence="2 6" id="KW-0732">Signal</keyword>
<dbReference type="PROSITE" id="PS50914">
    <property type="entry name" value="BON"/>
    <property type="match status" value="1"/>
</dbReference>
<proteinExistence type="predicted"/>
<evidence type="ECO:0000256" key="5">
    <source>
        <dbReference type="ARBA" id="ARBA00070588"/>
    </source>
</evidence>
<dbReference type="SMART" id="SM00749">
    <property type="entry name" value="BON"/>
    <property type="match status" value="1"/>
</dbReference>
<dbReference type="InterPro" id="IPR007055">
    <property type="entry name" value="BON_dom"/>
</dbReference>
<dbReference type="HOGENOM" id="CLU_121933_2_0_6"/>
<feature type="signal peptide" evidence="6">
    <location>
        <begin position="1"/>
        <end position="26"/>
    </location>
</feature>
<dbReference type="PANTHER" id="PTHR34606:SF16">
    <property type="entry name" value="BON DOMAIN-CONTAINING PROTEIN"/>
    <property type="match status" value="1"/>
</dbReference>
<evidence type="ECO:0000256" key="3">
    <source>
        <dbReference type="ARBA" id="ARBA00022737"/>
    </source>
</evidence>
<dbReference type="EMBL" id="CBSW010000216">
    <property type="protein sequence ID" value="CDG98057.1"/>
    <property type="molecule type" value="Genomic_DNA"/>
</dbReference>
<dbReference type="Proteomes" id="UP000028511">
    <property type="component" value="Unassembled WGS sequence"/>
</dbReference>
<feature type="chain" id="PRO_5001721966" description="Osmotically-inducible protein Y" evidence="6">
    <location>
        <begin position="27"/>
        <end position="122"/>
    </location>
</feature>
<dbReference type="InterPro" id="IPR051686">
    <property type="entry name" value="Lipoprotein_DolP"/>
</dbReference>
<keyword evidence="3" id="KW-0677">Repeat</keyword>
<dbReference type="RefSeq" id="WP_038218609.1">
    <property type="nucleotide sequence ID" value="NZ_CAWLWN010000248.1"/>
</dbReference>
<reference evidence="8" key="1">
    <citation type="submission" date="2013-07" db="EMBL/GenBank/DDBJ databases">
        <title>Sub-species coevolution in mutualistic symbiosis.</title>
        <authorList>
            <person name="Murfin K."/>
            <person name="Klassen J."/>
            <person name="Lee M."/>
            <person name="Forst S."/>
            <person name="Stock P."/>
            <person name="Goodrich-Blair H."/>
        </authorList>
    </citation>
    <scope>NUCLEOTIDE SEQUENCE [LARGE SCALE GENOMIC DNA]</scope>
    <source>
        <strain evidence="8">Puntauvense</strain>
    </source>
</reference>
<dbReference type="GO" id="GO:0042597">
    <property type="term" value="C:periplasmic space"/>
    <property type="evidence" value="ECO:0007669"/>
    <property type="project" value="UniProtKB-SubCell"/>
</dbReference>
<evidence type="ECO:0000313" key="8">
    <source>
        <dbReference type="EMBL" id="CDG98057.1"/>
    </source>
</evidence>
<dbReference type="Gene3D" id="3.30.1340.30">
    <property type="match status" value="1"/>
</dbReference>
<organism evidence="8">
    <name type="scientific">Xenorhabdus bovienii str. puntauvense</name>
    <dbReference type="NCBI Taxonomy" id="1398201"/>
    <lineage>
        <taxon>Bacteria</taxon>
        <taxon>Pseudomonadati</taxon>
        <taxon>Pseudomonadota</taxon>
        <taxon>Gammaproteobacteria</taxon>
        <taxon>Enterobacterales</taxon>
        <taxon>Morganellaceae</taxon>
        <taxon>Xenorhabdus</taxon>
    </lineage>
</organism>
<dbReference type="Pfam" id="PF04972">
    <property type="entry name" value="BON"/>
    <property type="match status" value="1"/>
</dbReference>
<comment type="subcellular location">
    <subcellularLocation>
        <location evidence="1">Periplasm</location>
    </subcellularLocation>
</comment>
<evidence type="ECO:0000256" key="4">
    <source>
        <dbReference type="ARBA" id="ARBA00022764"/>
    </source>
</evidence>
<keyword evidence="4" id="KW-0574">Periplasm</keyword>
<gene>
    <name evidence="8" type="ORF">XBP1_2930021</name>
</gene>
<evidence type="ECO:0000259" key="7">
    <source>
        <dbReference type="PROSITE" id="PS50914"/>
    </source>
</evidence>
<dbReference type="FunFam" id="3.30.1340.30:FF:000001">
    <property type="entry name" value="Molecular chaperone OsmY"/>
    <property type="match status" value="1"/>
</dbReference>
<protein>
    <recommendedName>
        <fullName evidence="5">Osmotically-inducible protein Y</fullName>
    </recommendedName>
</protein>
<name>A0A077NHT6_XENBV</name>
<dbReference type="PANTHER" id="PTHR34606">
    <property type="entry name" value="BON DOMAIN-CONTAINING PROTEIN"/>
    <property type="match status" value="1"/>
</dbReference>
<evidence type="ECO:0000256" key="6">
    <source>
        <dbReference type="SAM" id="SignalP"/>
    </source>
</evidence>
<comment type="caution">
    <text evidence="8">The sequence shown here is derived from an EMBL/GenBank/DDBJ whole genome shotgun (WGS) entry which is preliminary data.</text>
</comment>